<comment type="caution">
    <text evidence="1">The sequence shown here is derived from an EMBL/GenBank/DDBJ whole genome shotgun (WGS) entry which is preliminary data.</text>
</comment>
<organism evidence="1 2">
    <name type="scientific">Cryphonectria parasitica (strain ATCC 38755 / EP155)</name>
    <dbReference type="NCBI Taxonomy" id="660469"/>
    <lineage>
        <taxon>Eukaryota</taxon>
        <taxon>Fungi</taxon>
        <taxon>Dikarya</taxon>
        <taxon>Ascomycota</taxon>
        <taxon>Pezizomycotina</taxon>
        <taxon>Sordariomycetes</taxon>
        <taxon>Sordariomycetidae</taxon>
        <taxon>Diaporthales</taxon>
        <taxon>Cryphonectriaceae</taxon>
        <taxon>Cryphonectria-Endothia species complex</taxon>
        <taxon>Cryphonectria</taxon>
    </lineage>
</organism>
<dbReference type="AlphaFoldDB" id="A0A9P4XV78"/>
<name>A0A9P4XV78_CRYP1</name>
<proteinExistence type="predicted"/>
<dbReference type="GeneID" id="63841722"/>
<sequence length="66" mass="7496">MVLSKQMPRFVLQAKGLFISSTSRRFVSVQASSDEVAPEELVWWVSNYVCGACIKILSFHQTILYV</sequence>
<evidence type="ECO:0000313" key="2">
    <source>
        <dbReference type="Proteomes" id="UP000803844"/>
    </source>
</evidence>
<dbReference type="RefSeq" id="XP_040772868.1">
    <property type="nucleotide sequence ID" value="XM_040924593.1"/>
</dbReference>
<keyword evidence="2" id="KW-1185">Reference proteome</keyword>
<evidence type="ECO:0000313" key="1">
    <source>
        <dbReference type="EMBL" id="KAF3761889.1"/>
    </source>
</evidence>
<accession>A0A9P4XV78</accession>
<protein>
    <submittedName>
        <fullName evidence="1">Uncharacterized protein</fullName>
    </submittedName>
</protein>
<dbReference type="EMBL" id="MU032351">
    <property type="protein sequence ID" value="KAF3761889.1"/>
    <property type="molecule type" value="Genomic_DNA"/>
</dbReference>
<gene>
    <name evidence="1" type="ORF">M406DRAFT_57997</name>
</gene>
<reference evidence="1" key="1">
    <citation type="journal article" date="2020" name="Phytopathology">
        <title>Genome sequence of the chestnut blight fungus Cryphonectria parasitica EP155: A fundamental resource for an archetypical invasive plant pathogen.</title>
        <authorList>
            <person name="Crouch J.A."/>
            <person name="Dawe A."/>
            <person name="Aerts A."/>
            <person name="Barry K."/>
            <person name="Churchill A.C.L."/>
            <person name="Grimwood J."/>
            <person name="Hillman B."/>
            <person name="Milgroom M.G."/>
            <person name="Pangilinan J."/>
            <person name="Smith M."/>
            <person name="Salamov A."/>
            <person name="Schmutz J."/>
            <person name="Yadav J."/>
            <person name="Grigoriev I.V."/>
            <person name="Nuss D."/>
        </authorList>
    </citation>
    <scope>NUCLEOTIDE SEQUENCE</scope>
    <source>
        <strain evidence="1">EP155</strain>
    </source>
</reference>
<dbReference type="Proteomes" id="UP000803844">
    <property type="component" value="Unassembled WGS sequence"/>
</dbReference>